<keyword evidence="1" id="KW-0812">Transmembrane</keyword>
<name>A0A7H0H363_9ACTN</name>
<evidence type="ECO:0000313" key="4">
    <source>
        <dbReference type="Proteomes" id="UP000516117"/>
    </source>
</evidence>
<evidence type="ECO:0000256" key="1">
    <source>
        <dbReference type="SAM" id="Phobius"/>
    </source>
</evidence>
<evidence type="ECO:0000313" key="3">
    <source>
        <dbReference type="EMBL" id="QNP54979.1"/>
    </source>
</evidence>
<reference evidence="3 4" key="1">
    <citation type="submission" date="2020-08" db="EMBL/GenBank/DDBJ databases">
        <title>Genome sequence of Tessaracoccus defluvii JCM 17540T.</title>
        <authorList>
            <person name="Hyun D.-W."/>
            <person name="Bae J.-W."/>
        </authorList>
    </citation>
    <scope>NUCLEOTIDE SEQUENCE [LARGE SCALE GENOMIC DNA]</scope>
    <source>
        <strain evidence="3 4">JCM 17540</strain>
    </source>
</reference>
<feature type="transmembrane region" description="Helical" evidence="1">
    <location>
        <begin position="116"/>
        <end position="138"/>
    </location>
</feature>
<dbReference type="AlphaFoldDB" id="A0A7H0H363"/>
<feature type="domain" description="Outer membrane channel protein CpnT-like N-terminal" evidence="2">
    <location>
        <begin position="16"/>
        <end position="146"/>
    </location>
</feature>
<dbReference type="Proteomes" id="UP000516117">
    <property type="component" value="Chromosome"/>
</dbReference>
<keyword evidence="4" id="KW-1185">Reference proteome</keyword>
<keyword evidence="1" id="KW-0472">Membrane</keyword>
<dbReference type="RefSeq" id="WP_187720115.1">
    <property type="nucleotide sequence ID" value="NZ_BAABBL010000004.1"/>
</dbReference>
<dbReference type="Pfam" id="PF25547">
    <property type="entry name" value="WXG100_2"/>
    <property type="match status" value="1"/>
</dbReference>
<dbReference type="InterPro" id="IPR057746">
    <property type="entry name" value="CpnT-like_N"/>
</dbReference>
<protein>
    <recommendedName>
        <fullName evidence="2">Outer membrane channel protein CpnT-like N-terminal domain-containing protein</fullName>
    </recommendedName>
</protein>
<keyword evidence="1" id="KW-1133">Transmembrane helix</keyword>
<gene>
    <name evidence="3" type="ORF">H9L22_11915</name>
</gene>
<proteinExistence type="predicted"/>
<dbReference type="KEGG" id="tdf:H9L22_11915"/>
<organism evidence="3 4">
    <name type="scientific">Tessaracoccus defluvii</name>
    <dbReference type="NCBI Taxonomy" id="1285901"/>
    <lineage>
        <taxon>Bacteria</taxon>
        <taxon>Bacillati</taxon>
        <taxon>Actinomycetota</taxon>
        <taxon>Actinomycetes</taxon>
        <taxon>Propionibacteriales</taxon>
        <taxon>Propionibacteriaceae</taxon>
        <taxon>Tessaracoccus</taxon>
    </lineage>
</organism>
<dbReference type="EMBL" id="CP060789">
    <property type="protein sequence ID" value="QNP54979.1"/>
    <property type="molecule type" value="Genomic_DNA"/>
</dbReference>
<accession>A0A7H0H363</accession>
<sequence length="160" mass="16685">MGLMLPGWLRQALEYVGYEWPASDESVLFAWAGDWRALGADCSALAADIERGIRRVEAENRGRAADNFGSYMHGDDGNLQSLLDFQQATGRVAVANDIAGGIVLALKIAVMAQLAILAYAIAAAVATAGLASAGVVAARQAAKWAIEAAINIAVEKLLAG</sequence>
<evidence type="ECO:0000259" key="2">
    <source>
        <dbReference type="Pfam" id="PF25547"/>
    </source>
</evidence>